<feature type="region of interest" description="Disordered" evidence="7">
    <location>
        <begin position="399"/>
        <end position="419"/>
    </location>
</feature>
<dbReference type="PROSITE" id="PS50045">
    <property type="entry name" value="SIGMA54_INTERACT_4"/>
    <property type="match status" value="1"/>
</dbReference>
<sequence length="464" mass="50757">MSECTILLIDDEELLRLAVARTLELEGYPVLQAANAYTGLQLLADHANEIGVILSDVKLPDGRGLDLLPRYRALAPLAEVVLMTAYGTIADGVRAMREGAFDYLAKGDADERLVVVVDRAAEKARLRRRVADLEKKVGSHYTFEAMVGHSPALAEAKRAAQQVAATEATVLLEGPTGAGKELFAQAIHYASPRRSKPFVAVNCSAFPKELLESELFGYRKGAFTGANTDKKGLFEEANGGTLFLDEIGELAPEAQAKLLRALESQEFTKLGDNRPTRVNVRVVAATNRNLKQEADAGHFRLDLYYRLSVVVLRVPPLSARRGDVPVLAHFFAQHFATQLRQRPLVLSAEAMQALEAYAWPGNVRELRNVLERASILTPPGQPLAATDLPLEVQLAALETQLGPPPPTPSLDPDPAADDPRLLRNAEKHHIQRMLLECHGNKAATARVLGIAHTTLYRKLEEYGL</sequence>
<dbReference type="InterPro" id="IPR058031">
    <property type="entry name" value="AAA_lid_NorR"/>
</dbReference>
<dbReference type="SUPFAM" id="SSF52540">
    <property type="entry name" value="P-loop containing nucleoside triphosphate hydrolases"/>
    <property type="match status" value="1"/>
</dbReference>
<dbReference type="Gene3D" id="1.10.8.60">
    <property type="match status" value="1"/>
</dbReference>
<dbReference type="InterPro" id="IPR025944">
    <property type="entry name" value="Sigma_54_int_dom_CS"/>
</dbReference>
<reference evidence="10 11" key="1">
    <citation type="submission" date="2019-12" db="EMBL/GenBank/DDBJ databases">
        <title>Hymenobacter sp. HMF4947 Genome sequencing and assembly.</title>
        <authorList>
            <person name="Kang H."/>
            <person name="Cha I."/>
            <person name="Kim H."/>
            <person name="Joh K."/>
        </authorList>
    </citation>
    <scope>NUCLEOTIDE SEQUENCE [LARGE SCALE GENOMIC DNA]</scope>
    <source>
        <strain evidence="10 11">HMF4947</strain>
    </source>
</reference>
<keyword evidence="3" id="KW-0805">Transcription regulation</keyword>
<dbReference type="PRINTS" id="PR01590">
    <property type="entry name" value="HTHFIS"/>
</dbReference>
<comment type="caution">
    <text evidence="10">The sequence shown here is derived from an EMBL/GenBank/DDBJ whole genome shotgun (WGS) entry which is preliminary data.</text>
</comment>
<name>A0A7K1TID4_9BACT</name>
<accession>A0A7K1TID4</accession>
<proteinExistence type="predicted"/>
<protein>
    <submittedName>
        <fullName evidence="10">Response regulator</fullName>
    </submittedName>
</protein>
<dbReference type="InterPro" id="IPR011006">
    <property type="entry name" value="CheY-like_superfamily"/>
</dbReference>
<evidence type="ECO:0000256" key="5">
    <source>
        <dbReference type="ARBA" id="ARBA00023163"/>
    </source>
</evidence>
<dbReference type="PROSITE" id="PS50110">
    <property type="entry name" value="RESPONSE_REGULATORY"/>
    <property type="match status" value="1"/>
</dbReference>
<feature type="modified residue" description="4-aspartylphosphate" evidence="6">
    <location>
        <position position="56"/>
    </location>
</feature>
<dbReference type="Pfam" id="PF00072">
    <property type="entry name" value="Response_reg"/>
    <property type="match status" value="1"/>
</dbReference>
<evidence type="ECO:0000256" key="1">
    <source>
        <dbReference type="ARBA" id="ARBA00022741"/>
    </source>
</evidence>
<dbReference type="FunFam" id="3.40.50.300:FF:000006">
    <property type="entry name" value="DNA-binding transcriptional regulator NtrC"/>
    <property type="match status" value="1"/>
</dbReference>
<dbReference type="EMBL" id="WQKZ01000004">
    <property type="protein sequence ID" value="MVN78132.1"/>
    <property type="molecule type" value="Genomic_DNA"/>
</dbReference>
<dbReference type="Gene3D" id="3.40.50.2300">
    <property type="match status" value="1"/>
</dbReference>
<evidence type="ECO:0000256" key="6">
    <source>
        <dbReference type="PROSITE-ProRule" id="PRU00169"/>
    </source>
</evidence>
<evidence type="ECO:0000259" key="9">
    <source>
        <dbReference type="PROSITE" id="PS50110"/>
    </source>
</evidence>
<dbReference type="PROSITE" id="PS00688">
    <property type="entry name" value="SIGMA54_INTERACT_3"/>
    <property type="match status" value="1"/>
</dbReference>
<dbReference type="GO" id="GO:0000160">
    <property type="term" value="P:phosphorelay signal transduction system"/>
    <property type="evidence" value="ECO:0007669"/>
    <property type="project" value="InterPro"/>
</dbReference>
<keyword evidence="1" id="KW-0547">Nucleotide-binding</keyword>
<dbReference type="InterPro" id="IPR001789">
    <property type="entry name" value="Sig_transdc_resp-reg_receiver"/>
</dbReference>
<dbReference type="CDD" id="cd00009">
    <property type="entry name" value="AAA"/>
    <property type="match status" value="1"/>
</dbReference>
<evidence type="ECO:0000256" key="2">
    <source>
        <dbReference type="ARBA" id="ARBA00022840"/>
    </source>
</evidence>
<dbReference type="AlphaFoldDB" id="A0A7K1TID4"/>
<dbReference type="InterPro" id="IPR027417">
    <property type="entry name" value="P-loop_NTPase"/>
</dbReference>
<dbReference type="Gene3D" id="3.40.50.300">
    <property type="entry name" value="P-loop containing nucleotide triphosphate hydrolases"/>
    <property type="match status" value="1"/>
</dbReference>
<keyword evidence="2" id="KW-0067">ATP-binding</keyword>
<dbReference type="InterPro" id="IPR003593">
    <property type="entry name" value="AAA+_ATPase"/>
</dbReference>
<dbReference type="InterPro" id="IPR002078">
    <property type="entry name" value="Sigma_54_int"/>
</dbReference>
<feature type="domain" description="Sigma-54 factor interaction" evidence="8">
    <location>
        <begin position="146"/>
        <end position="375"/>
    </location>
</feature>
<dbReference type="InterPro" id="IPR025943">
    <property type="entry name" value="Sigma_54_int_dom_ATP-bd_2"/>
</dbReference>
<dbReference type="PANTHER" id="PTHR32071">
    <property type="entry name" value="TRANSCRIPTIONAL REGULATORY PROTEIN"/>
    <property type="match status" value="1"/>
</dbReference>
<evidence type="ECO:0000256" key="7">
    <source>
        <dbReference type="SAM" id="MobiDB-lite"/>
    </source>
</evidence>
<evidence type="ECO:0000256" key="3">
    <source>
        <dbReference type="ARBA" id="ARBA00023015"/>
    </source>
</evidence>
<feature type="compositionally biased region" description="Pro residues" evidence="7">
    <location>
        <begin position="402"/>
        <end position="411"/>
    </location>
</feature>
<dbReference type="InterPro" id="IPR002197">
    <property type="entry name" value="HTH_Fis"/>
</dbReference>
<dbReference type="GO" id="GO:0043565">
    <property type="term" value="F:sequence-specific DNA binding"/>
    <property type="evidence" value="ECO:0007669"/>
    <property type="project" value="InterPro"/>
</dbReference>
<evidence type="ECO:0000313" key="11">
    <source>
        <dbReference type="Proteomes" id="UP000441336"/>
    </source>
</evidence>
<keyword evidence="4" id="KW-0238">DNA-binding</keyword>
<evidence type="ECO:0000256" key="4">
    <source>
        <dbReference type="ARBA" id="ARBA00023125"/>
    </source>
</evidence>
<evidence type="ECO:0000313" key="10">
    <source>
        <dbReference type="EMBL" id="MVN78132.1"/>
    </source>
</evidence>
<dbReference type="Proteomes" id="UP000441336">
    <property type="component" value="Unassembled WGS sequence"/>
</dbReference>
<dbReference type="SMART" id="SM00382">
    <property type="entry name" value="AAA"/>
    <property type="match status" value="1"/>
</dbReference>
<keyword evidence="5" id="KW-0804">Transcription</keyword>
<dbReference type="SUPFAM" id="SSF46689">
    <property type="entry name" value="Homeodomain-like"/>
    <property type="match status" value="1"/>
</dbReference>
<feature type="domain" description="Response regulatory" evidence="9">
    <location>
        <begin position="5"/>
        <end position="121"/>
    </location>
</feature>
<dbReference type="RefSeq" id="WP_157567918.1">
    <property type="nucleotide sequence ID" value="NZ_WQKZ01000004.1"/>
</dbReference>
<dbReference type="Pfam" id="PF02954">
    <property type="entry name" value="HTH_8"/>
    <property type="match status" value="1"/>
</dbReference>
<organism evidence="10 11">
    <name type="scientific">Hymenobacter ginkgonis</name>
    <dbReference type="NCBI Taxonomy" id="2682976"/>
    <lineage>
        <taxon>Bacteria</taxon>
        <taxon>Pseudomonadati</taxon>
        <taxon>Bacteroidota</taxon>
        <taxon>Cytophagia</taxon>
        <taxon>Cytophagales</taxon>
        <taxon>Hymenobacteraceae</taxon>
        <taxon>Hymenobacter</taxon>
    </lineage>
</organism>
<dbReference type="PANTHER" id="PTHR32071:SF121">
    <property type="entry name" value="SIGMA L-DEPENDENT TRANSCRIPTIONAL REGULATOR YQIR-RELATED"/>
    <property type="match status" value="1"/>
</dbReference>
<dbReference type="Pfam" id="PF00158">
    <property type="entry name" value="Sigma54_activat"/>
    <property type="match status" value="1"/>
</dbReference>
<dbReference type="GO" id="GO:0006355">
    <property type="term" value="P:regulation of DNA-templated transcription"/>
    <property type="evidence" value="ECO:0007669"/>
    <property type="project" value="InterPro"/>
</dbReference>
<dbReference type="Pfam" id="PF25601">
    <property type="entry name" value="AAA_lid_14"/>
    <property type="match status" value="1"/>
</dbReference>
<dbReference type="InterPro" id="IPR009057">
    <property type="entry name" value="Homeodomain-like_sf"/>
</dbReference>
<evidence type="ECO:0000259" key="8">
    <source>
        <dbReference type="PROSITE" id="PS50045"/>
    </source>
</evidence>
<dbReference type="SUPFAM" id="SSF52172">
    <property type="entry name" value="CheY-like"/>
    <property type="match status" value="1"/>
</dbReference>
<keyword evidence="6" id="KW-0597">Phosphoprotein</keyword>
<gene>
    <name evidence="10" type="ORF">GO988_17525</name>
</gene>
<dbReference type="PROSITE" id="PS00676">
    <property type="entry name" value="SIGMA54_INTERACT_2"/>
    <property type="match status" value="1"/>
</dbReference>
<dbReference type="SMART" id="SM00448">
    <property type="entry name" value="REC"/>
    <property type="match status" value="1"/>
</dbReference>
<dbReference type="Gene3D" id="1.10.10.60">
    <property type="entry name" value="Homeodomain-like"/>
    <property type="match status" value="1"/>
</dbReference>
<dbReference type="GO" id="GO:0005524">
    <property type="term" value="F:ATP binding"/>
    <property type="evidence" value="ECO:0007669"/>
    <property type="project" value="UniProtKB-KW"/>
</dbReference>
<keyword evidence="11" id="KW-1185">Reference proteome</keyword>